<feature type="transmembrane region" description="Helical" evidence="1">
    <location>
        <begin position="255"/>
        <end position="276"/>
    </location>
</feature>
<proteinExistence type="predicted"/>
<feature type="transmembrane region" description="Helical" evidence="1">
    <location>
        <begin position="227"/>
        <end position="243"/>
    </location>
</feature>
<keyword evidence="1" id="KW-0472">Membrane</keyword>
<feature type="transmembrane region" description="Helical" evidence="1">
    <location>
        <begin position="195"/>
        <end position="215"/>
    </location>
</feature>
<gene>
    <name evidence="2" type="ORF">METZ01_LOCUS21141</name>
</gene>
<protein>
    <recommendedName>
        <fullName evidence="3">DUF368 domain-containing protein</fullName>
    </recommendedName>
</protein>
<evidence type="ECO:0000313" key="2">
    <source>
        <dbReference type="EMBL" id="SUZ68287.1"/>
    </source>
</evidence>
<dbReference type="InterPro" id="IPR007163">
    <property type="entry name" value="VCA0040-like"/>
</dbReference>
<dbReference type="Pfam" id="PF04018">
    <property type="entry name" value="VCA0040-like"/>
    <property type="match status" value="1"/>
</dbReference>
<dbReference type="PANTHER" id="PTHR37308">
    <property type="entry name" value="INTEGRAL MEMBRANE PROTEIN"/>
    <property type="match status" value="1"/>
</dbReference>
<evidence type="ECO:0000256" key="1">
    <source>
        <dbReference type="SAM" id="Phobius"/>
    </source>
</evidence>
<sequence>MKSYLSIFLKGMIMGFAELIPGVSGGTIALILGIYKRLVEAISNINLAFLKGAFSGSLKQSWNQADLNFLFFLVLGMAVSVLTLSSVIIFFFHNFPFFLKSFFSGLLLTSLLYKPLKPEVIDKKFFLGFFLACIVITLAWNFQPTEFVEVNLTYIFFGGFVAVCAFILPGISGSFILLLLGIYELVILSIKEFNLMILSSLFSGCLIGLLLFIRLVKRAYEDYPEHLLGFFYSLVLLSIPLLWKSGEWKISLPNYQLGYIEAFLGLIIGILFIFLLQKLSSTFQDT</sequence>
<accession>A0A381PQC1</accession>
<feature type="transmembrane region" description="Helical" evidence="1">
    <location>
        <begin position="97"/>
        <end position="113"/>
    </location>
</feature>
<dbReference type="AlphaFoldDB" id="A0A381PQC1"/>
<organism evidence="2">
    <name type="scientific">marine metagenome</name>
    <dbReference type="NCBI Taxonomy" id="408172"/>
    <lineage>
        <taxon>unclassified sequences</taxon>
        <taxon>metagenomes</taxon>
        <taxon>ecological metagenomes</taxon>
    </lineage>
</organism>
<keyword evidence="1" id="KW-1133">Transmembrane helix</keyword>
<dbReference type="EMBL" id="UINC01001036">
    <property type="protein sequence ID" value="SUZ68287.1"/>
    <property type="molecule type" value="Genomic_DNA"/>
</dbReference>
<dbReference type="PANTHER" id="PTHR37308:SF1">
    <property type="entry name" value="POLYPRENYL-PHOSPHATE TRANSPORTER"/>
    <property type="match status" value="1"/>
</dbReference>
<reference evidence="2" key="1">
    <citation type="submission" date="2018-05" db="EMBL/GenBank/DDBJ databases">
        <authorList>
            <person name="Lanie J.A."/>
            <person name="Ng W.-L."/>
            <person name="Kazmierczak K.M."/>
            <person name="Andrzejewski T.M."/>
            <person name="Davidsen T.M."/>
            <person name="Wayne K.J."/>
            <person name="Tettelin H."/>
            <person name="Glass J.I."/>
            <person name="Rusch D."/>
            <person name="Podicherti R."/>
            <person name="Tsui H.-C.T."/>
            <person name="Winkler M.E."/>
        </authorList>
    </citation>
    <scope>NUCLEOTIDE SEQUENCE</scope>
</reference>
<keyword evidence="1" id="KW-0812">Transmembrane</keyword>
<feature type="transmembrane region" description="Helical" evidence="1">
    <location>
        <begin position="12"/>
        <end position="35"/>
    </location>
</feature>
<name>A0A381PQC1_9ZZZZ</name>
<feature type="transmembrane region" description="Helical" evidence="1">
    <location>
        <begin position="70"/>
        <end position="91"/>
    </location>
</feature>
<evidence type="ECO:0008006" key="3">
    <source>
        <dbReference type="Google" id="ProtNLM"/>
    </source>
</evidence>
<feature type="transmembrane region" description="Helical" evidence="1">
    <location>
        <begin position="154"/>
        <end position="183"/>
    </location>
</feature>
<feature type="transmembrane region" description="Helical" evidence="1">
    <location>
        <begin position="125"/>
        <end position="142"/>
    </location>
</feature>